<dbReference type="AlphaFoldDB" id="A0AA36ASS3"/>
<dbReference type="EMBL" id="OX597817">
    <property type="protein sequence ID" value="CAI9721645.1"/>
    <property type="molecule type" value="Genomic_DNA"/>
</dbReference>
<sequence>MLGTKNKANECSYTITQCIAEKGKPFTDGEFIKKAFLRSAKILFSDLPNTETILSQFQEIPASVRSIERCITDVTENITIKQKVGLQKTAAFSVAVDENTDTNDMVCLAIVVRYCDNDRIYEELSCLIPHTNTGQDILIAFVNYFENQVININKIFYFTTDGAHAMVGREKDFLSF</sequence>
<evidence type="ECO:0000313" key="1">
    <source>
        <dbReference type="EMBL" id="CAI9721645.1"/>
    </source>
</evidence>
<evidence type="ECO:0000313" key="2">
    <source>
        <dbReference type="Proteomes" id="UP001162480"/>
    </source>
</evidence>
<organism evidence="1 2">
    <name type="scientific">Octopus vulgaris</name>
    <name type="common">Common octopus</name>
    <dbReference type="NCBI Taxonomy" id="6645"/>
    <lineage>
        <taxon>Eukaryota</taxon>
        <taxon>Metazoa</taxon>
        <taxon>Spiralia</taxon>
        <taxon>Lophotrochozoa</taxon>
        <taxon>Mollusca</taxon>
        <taxon>Cephalopoda</taxon>
        <taxon>Coleoidea</taxon>
        <taxon>Octopodiformes</taxon>
        <taxon>Octopoda</taxon>
        <taxon>Incirrata</taxon>
        <taxon>Octopodidae</taxon>
        <taxon>Octopus</taxon>
    </lineage>
</organism>
<protein>
    <recommendedName>
        <fullName evidence="3">DUF4371 domain-containing protein</fullName>
    </recommendedName>
</protein>
<keyword evidence="2" id="KW-1185">Reference proteome</keyword>
<dbReference type="PANTHER" id="PTHR45913:SF5">
    <property type="entry name" value="GENERAL TRANSCRIPTION FACTOR II-I REPEAT DOMAIN-CONTAINING PROTEIN 2A-LIKE PROTEIN"/>
    <property type="match status" value="1"/>
</dbReference>
<reference evidence="1" key="1">
    <citation type="submission" date="2023-08" db="EMBL/GenBank/DDBJ databases">
        <authorList>
            <person name="Alioto T."/>
            <person name="Alioto T."/>
            <person name="Gomez Garrido J."/>
        </authorList>
    </citation>
    <scope>NUCLEOTIDE SEQUENCE</scope>
</reference>
<dbReference type="Proteomes" id="UP001162480">
    <property type="component" value="Chromosome 4"/>
</dbReference>
<evidence type="ECO:0008006" key="3">
    <source>
        <dbReference type="Google" id="ProtNLM"/>
    </source>
</evidence>
<name>A0AA36ASS3_OCTVU</name>
<accession>A0AA36ASS3</accession>
<proteinExistence type="predicted"/>
<dbReference type="PANTHER" id="PTHR45913">
    <property type="entry name" value="EPM2A-INTERACTING PROTEIN 1"/>
    <property type="match status" value="1"/>
</dbReference>
<gene>
    <name evidence="1" type="ORF">OCTVUL_1B020063</name>
</gene>